<evidence type="ECO:0000256" key="6">
    <source>
        <dbReference type="ARBA" id="ARBA00023136"/>
    </source>
</evidence>
<keyword evidence="6 7" id="KW-0472">Membrane</keyword>
<dbReference type="InterPro" id="IPR050445">
    <property type="entry name" value="Bact_polysacc_biosynth/exp"/>
</dbReference>
<accession>A0A841Q4H1</accession>
<evidence type="ECO:0000256" key="3">
    <source>
        <dbReference type="ARBA" id="ARBA00022475"/>
    </source>
</evidence>
<comment type="caution">
    <text evidence="9">The sequence shown here is derived from an EMBL/GenBank/DDBJ whole genome shotgun (WGS) entry which is preliminary data.</text>
</comment>
<keyword evidence="4 7" id="KW-0812">Transmembrane</keyword>
<name>A0A841Q4H1_9BACI</name>
<evidence type="ECO:0000256" key="7">
    <source>
        <dbReference type="SAM" id="Phobius"/>
    </source>
</evidence>
<evidence type="ECO:0000256" key="1">
    <source>
        <dbReference type="ARBA" id="ARBA00004651"/>
    </source>
</evidence>
<feature type="domain" description="Polysaccharide chain length determinant N-terminal" evidence="8">
    <location>
        <begin position="7"/>
        <end position="96"/>
    </location>
</feature>
<dbReference type="PROSITE" id="PS51257">
    <property type="entry name" value="PROKAR_LIPOPROTEIN"/>
    <property type="match status" value="1"/>
</dbReference>
<dbReference type="InterPro" id="IPR003856">
    <property type="entry name" value="LPS_length_determ_N"/>
</dbReference>
<proteinExistence type="inferred from homology"/>
<protein>
    <submittedName>
        <fullName evidence="9">Capsular polysaccharide biosynthesis protein</fullName>
    </submittedName>
</protein>
<dbReference type="PANTHER" id="PTHR32309">
    <property type="entry name" value="TYROSINE-PROTEIN KINASE"/>
    <property type="match status" value="1"/>
</dbReference>
<evidence type="ECO:0000313" key="10">
    <source>
        <dbReference type="Proteomes" id="UP000581688"/>
    </source>
</evidence>
<evidence type="ECO:0000256" key="4">
    <source>
        <dbReference type="ARBA" id="ARBA00022692"/>
    </source>
</evidence>
<reference evidence="9 10" key="1">
    <citation type="submission" date="2020-08" db="EMBL/GenBank/DDBJ databases">
        <title>Genomic Encyclopedia of Type Strains, Phase IV (KMG-IV): sequencing the most valuable type-strain genomes for metagenomic binning, comparative biology and taxonomic classification.</title>
        <authorList>
            <person name="Goeker M."/>
        </authorList>
    </citation>
    <scope>NUCLEOTIDE SEQUENCE [LARGE SCALE GENOMIC DNA]</scope>
    <source>
        <strain evidence="9 10">DSM 19612</strain>
    </source>
</reference>
<comment type="subcellular location">
    <subcellularLocation>
        <location evidence="1">Cell membrane</location>
        <topology evidence="1">Multi-pass membrane protein</topology>
    </subcellularLocation>
</comment>
<dbReference type="Pfam" id="PF02706">
    <property type="entry name" value="Wzz"/>
    <property type="match status" value="1"/>
</dbReference>
<sequence length="245" mass="28655">MSEESKELDLKFLFRILYKWKFFIMGVVVSSCLFAVLICYWFLTPIYETSAKLYVTTAEEAEDVDLDSIELSVQLMNTYKEMIKTTVVLEKVLEELPEYDLTVKELKENIEITIVSETPLMNIKVQDQSIQRAEQIVNQLLEVVKVEIPNISKFNHIVVLESPQERNFDIAPVFPNYFFIVIIMFILSFFITFGSLTFKEIMGDKIKTEDELKREYGLENLAIIPRCRKKDVMNSALKEEWGDKE</sequence>
<dbReference type="PANTHER" id="PTHR32309:SF13">
    <property type="entry name" value="FERRIC ENTEROBACTIN TRANSPORT PROTEIN FEPE"/>
    <property type="match status" value="1"/>
</dbReference>
<gene>
    <name evidence="9" type="ORF">HNQ94_001742</name>
</gene>
<dbReference type="AlphaFoldDB" id="A0A841Q4H1"/>
<keyword evidence="3" id="KW-1003">Cell membrane</keyword>
<dbReference type="RefSeq" id="WP_174495610.1">
    <property type="nucleotide sequence ID" value="NZ_CADDWK010000004.1"/>
</dbReference>
<evidence type="ECO:0000313" key="9">
    <source>
        <dbReference type="EMBL" id="MBB6453294.1"/>
    </source>
</evidence>
<evidence type="ECO:0000259" key="8">
    <source>
        <dbReference type="Pfam" id="PF02706"/>
    </source>
</evidence>
<feature type="transmembrane region" description="Helical" evidence="7">
    <location>
        <begin position="177"/>
        <end position="198"/>
    </location>
</feature>
<evidence type="ECO:0000256" key="2">
    <source>
        <dbReference type="ARBA" id="ARBA00006683"/>
    </source>
</evidence>
<dbReference type="GO" id="GO:0005886">
    <property type="term" value="C:plasma membrane"/>
    <property type="evidence" value="ECO:0007669"/>
    <property type="project" value="UniProtKB-SubCell"/>
</dbReference>
<dbReference type="EMBL" id="JACHGH010000004">
    <property type="protein sequence ID" value="MBB6453294.1"/>
    <property type="molecule type" value="Genomic_DNA"/>
</dbReference>
<organism evidence="9 10">
    <name type="scientific">Salirhabdus euzebyi</name>
    <dbReference type="NCBI Taxonomy" id="394506"/>
    <lineage>
        <taxon>Bacteria</taxon>
        <taxon>Bacillati</taxon>
        <taxon>Bacillota</taxon>
        <taxon>Bacilli</taxon>
        <taxon>Bacillales</taxon>
        <taxon>Bacillaceae</taxon>
        <taxon>Salirhabdus</taxon>
    </lineage>
</organism>
<keyword evidence="5 7" id="KW-1133">Transmembrane helix</keyword>
<keyword evidence="10" id="KW-1185">Reference proteome</keyword>
<dbReference type="Proteomes" id="UP000581688">
    <property type="component" value="Unassembled WGS sequence"/>
</dbReference>
<feature type="transmembrane region" description="Helical" evidence="7">
    <location>
        <begin position="20"/>
        <end position="43"/>
    </location>
</feature>
<dbReference type="GO" id="GO:0004713">
    <property type="term" value="F:protein tyrosine kinase activity"/>
    <property type="evidence" value="ECO:0007669"/>
    <property type="project" value="TreeGrafter"/>
</dbReference>
<comment type="similarity">
    <text evidence="2">Belongs to the CpsC/CapA family.</text>
</comment>
<evidence type="ECO:0000256" key="5">
    <source>
        <dbReference type="ARBA" id="ARBA00022989"/>
    </source>
</evidence>